<accession>D4L272</accession>
<gene>
    <name evidence="1" type="ORF">RO1_34250</name>
</gene>
<protein>
    <submittedName>
        <fullName evidence="1">Uncharacterized protein</fullName>
    </submittedName>
</protein>
<dbReference type="RefSeq" id="WP_015521963.1">
    <property type="nucleotide sequence ID" value="NC_021012.1"/>
</dbReference>
<reference evidence="1 2" key="1">
    <citation type="submission" date="2010-03" db="EMBL/GenBank/DDBJ databases">
        <title>The genome sequence of Roseburia intestinalis XB6B4.</title>
        <authorList>
            <consortium name="metaHIT consortium -- http://www.metahit.eu/"/>
            <person name="Pajon A."/>
            <person name="Turner K."/>
            <person name="Parkhill J."/>
            <person name="Bernalier A."/>
        </authorList>
    </citation>
    <scope>NUCLEOTIDE SEQUENCE [LARGE SCALE GENOMIC DNA]</scope>
    <source>
        <strain evidence="1 2">XB6B4</strain>
    </source>
</reference>
<dbReference type="AlphaFoldDB" id="D4L272"/>
<dbReference type="KEGG" id="rix:RO1_34250"/>
<evidence type="ECO:0000313" key="2">
    <source>
        <dbReference type="Proteomes" id="UP000008953"/>
    </source>
</evidence>
<dbReference type="Proteomes" id="UP000008953">
    <property type="component" value="Chromosome"/>
</dbReference>
<dbReference type="EMBL" id="FP929050">
    <property type="protein sequence ID" value="CBL13712.1"/>
    <property type="molecule type" value="Genomic_DNA"/>
</dbReference>
<organism evidence="1 2">
    <name type="scientific">Roseburia intestinalis XB6B4</name>
    <dbReference type="NCBI Taxonomy" id="718255"/>
    <lineage>
        <taxon>Bacteria</taxon>
        <taxon>Bacillati</taxon>
        <taxon>Bacillota</taxon>
        <taxon>Clostridia</taxon>
        <taxon>Lachnospirales</taxon>
        <taxon>Lachnospiraceae</taxon>
        <taxon>Roseburia</taxon>
    </lineage>
</organism>
<name>D4L272_9FIRM</name>
<evidence type="ECO:0000313" key="1">
    <source>
        <dbReference type="EMBL" id="CBL13712.1"/>
    </source>
</evidence>
<sequence>MASKNGSKELISLLQYMKDTRLDNPEIKVKDERLIELDRIVSEVKESEEWEAVEMNILEVGISNGEMKKLVSLVCKKLKKGCSTEEIANILEEDINVIQKICEAAEKCEPKYEAEKAWLEYLKIRNN</sequence>
<dbReference type="PATRIC" id="fig|718255.3.peg.794"/>
<dbReference type="HOGENOM" id="CLU_1968911_0_0_9"/>
<proteinExistence type="predicted"/>
<reference evidence="1 2" key="2">
    <citation type="submission" date="2010-03" db="EMBL/GenBank/DDBJ databases">
        <authorList>
            <person name="Pajon A."/>
        </authorList>
    </citation>
    <scope>NUCLEOTIDE SEQUENCE [LARGE SCALE GENOMIC DNA]</scope>
    <source>
        <strain evidence="1 2">XB6B4</strain>
    </source>
</reference>